<evidence type="ECO:0000313" key="2">
    <source>
        <dbReference type="Proteomes" id="UP000029221"/>
    </source>
</evidence>
<accession>A0A090Q353</accession>
<evidence type="ECO:0008006" key="3">
    <source>
        <dbReference type="Google" id="ProtNLM"/>
    </source>
</evidence>
<proteinExistence type="predicted"/>
<comment type="caution">
    <text evidence="1">The sequence shown here is derived from an EMBL/GenBank/DDBJ whole genome shotgun (WGS) entry which is preliminary data.</text>
</comment>
<gene>
    <name evidence="1" type="ORF">JCM19294_2150</name>
</gene>
<dbReference type="EMBL" id="BBML01000002">
    <property type="protein sequence ID" value="GAK96637.1"/>
    <property type="molecule type" value="Genomic_DNA"/>
</dbReference>
<dbReference type="AlphaFoldDB" id="A0A090Q353"/>
<reference evidence="1" key="1">
    <citation type="journal article" date="2014" name="Genome Announc.">
        <title>Draft Genome Sequences of Marine Flavobacterium Nonlabens Strains NR17, NR24, NR27, NR32, NR33, and Ara13.</title>
        <authorList>
            <person name="Nakanishi M."/>
            <person name="Meirelles P."/>
            <person name="Suzuki R."/>
            <person name="Takatani N."/>
            <person name="Mino S."/>
            <person name="Suda W."/>
            <person name="Oshima K."/>
            <person name="Hattori M."/>
            <person name="Ohkuma M."/>
            <person name="Hosokawa M."/>
            <person name="Miyashita K."/>
            <person name="Thompson F.L."/>
            <person name="Niwa A."/>
            <person name="Sawabe T."/>
            <person name="Sawabe T."/>
        </authorList>
    </citation>
    <scope>NUCLEOTIDE SEQUENCE [LARGE SCALE GENOMIC DNA]</scope>
    <source>
        <strain evidence="1">JCM 19294</strain>
    </source>
</reference>
<organism evidence="1 2">
    <name type="scientific">Nonlabens tegetincola</name>
    <dbReference type="NCBI Taxonomy" id="323273"/>
    <lineage>
        <taxon>Bacteria</taxon>
        <taxon>Pseudomonadati</taxon>
        <taxon>Bacteroidota</taxon>
        <taxon>Flavobacteriia</taxon>
        <taxon>Flavobacteriales</taxon>
        <taxon>Flavobacteriaceae</taxon>
        <taxon>Nonlabens</taxon>
    </lineage>
</organism>
<dbReference type="STRING" id="319236.BST91_07170"/>
<dbReference type="InterPro" id="IPR025990">
    <property type="entry name" value="zinc_ribbon_bacterial"/>
</dbReference>
<sequence length="43" mass="4800">MLLDPAYSQTYVEDCEVCCNPIEIKVVFENGSLESFNATELGQ</sequence>
<evidence type="ECO:0000313" key="1">
    <source>
        <dbReference type="EMBL" id="GAK96637.1"/>
    </source>
</evidence>
<protein>
    <recommendedName>
        <fullName evidence="3">CPXCG motif-containing cysteine-rich protein</fullName>
    </recommendedName>
</protein>
<dbReference type="eggNOG" id="ENOG5030YCF">
    <property type="taxonomic scope" value="Bacteria"/>
</dbReference>
<keyword evidence="2" id="KW-1185">Reference proteome</keyword>
<dbReference type="Proteomes" id="UP000029221">
    <property type="component" value="Unassembled WGS sequence"/>
</dbReference>
<name>A0A090Q353_9FLAO</name>
<dbReference type="Pfam" id="PF14255">
    <property type="entry name" value="Zn_ribbon_21"/>
    <property type="match status" value="1"/>
</dbReference>